<evidence type="ECO:0000256" key="2">
    <source>
        <dbReference type="ARBA" id="ARBA00006432"/>
    </source>
</evidence>
<dbReference type="Pfam" id="PF00668">
    <property type="entry name" value="Condensation"/>
    <property type="match status" value="1"/>
</dbReference>
<dbReference type="PROSITE" id="PS00455">
    <property type="entry name" value="AMP_BINDING"/>
    <property type="match status" value="1"/>
</dbReference>
<dbReference type="GO" id="GO:0031177">
    <property type="term" value="F:phosphopantetheine binding"/>
    <property type="evidence" value="ECO:0007669"/>
    <property type="project" value="TreeGrafter"/>
</dbReference>
<dbReference type="InterPro" id="IPR036291">
    <property type="entry name" value="NAD(P)-bd_dom_sf"/>
</dbReference>
<dbReference type="InterPro" id="IPR042099">
    <property type="entry name" value="ANL_N_sf"/>
</dbReference>
<keyword evidence="7" id="KW-0045">Antibiotic biosynthesis</keyword>
<keyword evidence="6" id="KW-0436">Ligase</keyword>
<comment type="similarity">
    <text evidence="2">Belongs to the ATP-dependent AMP-binding enzyme family.</text>
</comment>
<dbReference type="NCBIfam" id="TIGR01733">
    <property type="entry name" value="AA-adenyl-dom"/>
    <property type="match status" value="1"/>
</dbReference>
<feature type="domain" description="Carrier" evidence="10">
    <location>
        <begin position="908"/>
        <end position="983"/>
    </location>
</feature>
<dbReference type="PROSITE" id="PS00012">
    <property type="entry name" value="PHOSPHOPANTETHEINE"/>
    <property type="match status" value="2"/>
</dbReference>
<dbReference type="GO" id="GO:0008610">
    <property type="term" value="P:lipid biosynthetic process"/>
    <property type="evidence" value="ECO:0007669"/>
    <property type="project" value="UniProtKB-ARBA"/>
</dbReference>
<dbReference type="Gene3D" id="3.40.50.1820">
    <property type="entry name" value="alpha/beta hydrolase"/>
    <property type="match status" value="1"/>
</dbReference>
<dbReference type="PANTHER" id="PTHR45527:SF1">
    <property type="entry name" value="FATTY ACID SYNTHASE"/>
    <property type="match status" value="1"/>
</dbReference>
<dbReference type="Gene3D" id="1.10.1200.10">
    <property type="entry name" value="ACP-like"/>
    <property type="match status" value="1"/>
</dbReference>
<dbReference type="Pfam" id="PF13193">
    <property type="entry name" value="AMP-binding_C"/>
    <property type="match status" value="1"/>
</dbReference>
<proteinExistence type="inferred from homology"/>
<evidence type="ECO:0000256" key="7">
    <source>
        <dbReference type="ARBA" id="ARBA00023194"/>
    </source>
</evidence>
<evidence type="ECO:0000313" key="11">
    <source>
        <dbReference type="EMBL" id="CDR26957.1"/>
    </source>
</evidence>
<dbReference type="Gene3D" id="3.30.559.10">
    <property type="entry name" value="Chloramphenicol acetyltransferase-like domain"/>
    <property type="match status" value="2"/>
</dbReference>
<dbReference type="InterPro" id="IPR001242">
    <property type="entry name" value="Condensation_dom"/>
</dbReference>
<dbReference type="GO" id="GO:0005829">
    <property type="term" value="C:cytosol"/>
    <property type="evidence" value="ECO:0007669"/>
    <property type="project" value="TreeGrafter"/>
</dbReference>
<evidence type="ECO:0000256" key="3">
    <source>
        <dbReference type="ARBA" id="ARBA00017625"/>
    </source>
</evidence>
<comment type="cofactor">
    <cofactor evidence="1">
        <name>pantetheine 4'-phosphate</name>
        <dbReference type="ChEBI" id="CHEBI:47942"/>
    </cofactor>
</comment>
<dbReference type="GO" id="GO:0017000">
    <property type="term" value="P:antibiotic biosynthetic process"/>
    <property type="evidence" value="ECO:0007669"/>
    <property type="project" value="UniProtKB-KW"/>
</dbReference>
<dbReference type="InterPro" id="IPR045851">
    <property type="entry name" value="AMP-bd_C_sf"/>
</dbReference>
<protein>
    <recommendedName>
        <fullName evidence="3">Putative long chain fatty acid-CoA ligase VraA</fullName>
    </recommendedName>
    <alternativeName>
        <fullName evidence="8">Acyl-CoA synthetase</fullName>
    </alternativeName>
</protein>
<dbReference type="PROSITE" id="PS50075">
    <property type="entry name" value="CARRIER"/>
    <property type="match status" value="2"/>
</dbReference>
<dbReference type="Pfam" id="PF07993">
    <property type="entry name" value="NAD_binding_4"/>
    <property type="match status" value="1"/>
</dbReference>
<accession>A0A077UIH9</accession>
<dbReference type="SUPFAM" id="SSF47336">
    <property type="entry name" value="ACP-like"/>
    <property type="match status" value="2"/>
</dbReference>
<dbReference type="Gene3D" id="3.30.559.30">
    <property type="entry name" value="Nonribosomal peptide synthetase, condensation domain"/>
    <property type="match status" value="1"/>
</dbReference>
<keyword evidence="4" id="KW-0596">Phosphopantetheine</keyword>
<dbReference type="GO" id="GO:0016874">
    <property type="term" value="F:ligase activity"/>
    <property type="evidence" value="ECO:0007669"/>
    <property type="project" value="UniProtKB-KW"/>
</dbReference>
<dbReference type="InterPro" id="IPR025110">
    <property type="entry name" value="AMP-bd_C"/>
</dbReference>
<dbReference type="PANTHER" id="PTHR45527">
    <property type="entry name" value="NONRIBOSOMAL PEPTIDE SYNTHETASE"/>
    <property type="match status" value="1"/>
</dbReference>
<dbReference type="InterPro" id="IPR006162">
    <property type="entry name" value="Ppantetheine_attach_site"/>
</dbReference>
<evidence type="ECO:0000256" key="1">
    <source>
        <dbReference type="ARBA" id="ARBA00001957"/>
    </source>
</evidence>
<evidence type="ECO:0000259" key="10">
    <source>
        <dbReference type="PROSITE" id="PS50075"/>
    </source>
</evidence>
<dbReference type="GO" id="GO:0044550">
    <property type="term" value="P:secondary metabolite biosynthetic process"/>
    <property type="evidence" value="ECO:0007669"/>
    <property type="project" value="TreeGrafter"/>
</dbReference>
<dbReference type="NCBIfam" id="TIGR01746">
    <property type="entry name" value="Thioester-redct"/>
    <property type="match status" value="1"/>
</dbReference>
<dbReference type="InterPro" id="IPR036736">
    <property type="entry name" value="ACP-like_sf"/>
</dbReference>
<dbReference type="Gene3D" id="3.40.50.980">
    <property type="match status" value="2"/>
</dbReference>
<evidence type="ECO:0000256" key="8">
    <source>
        <dbReference type="ARBA" id="ARBA00032875"/>
    </source>
</evidence>
<feature type="domain" description="Carrier" evidence="10">
    <location>
        <begin position="1997"/>
        <end position="2071"/>
    </location>
</feature>
<dbReference type="InterPro" id="IPR013120">
    <property type="entry name" value="FAR_NAD-bd"/>
</dbReference>
<dbReference type="Gene3D" id="3.40.50.12780">
    <property type="entry name" value="N-terminal domain of ligase-like"/>
    <property type="match status" value="2"/>
</dbReference>
<dbReference type="RefSeq" id="WP_047529133.1">
    <property type="nucleotide sequence ID" value="NZ_CCEH01000002.1"/>
</dbReference>
<dbReference type="Pfam" id="PF00550">
    <property type="entry name" value="PP-binding"/>
    <property type="match status" value="2"/>
</dbReference>
<dbReference type="CDD" id="cd05930">
    <property type="entry name" value="A_NRPS"/>
    <property type="match status" value="1"/>
</dbReference>
<dbReference type="InterPro" id="IPR020845">
    <property type="entry name" value="AMP-binding_CS"/>
</dbReference>
<dbReference type="Gene3D" id="3.30.300.30">
    <property type="match status" value="2"/>
</dbReference>
<sequence length="2453" mass="281877">MIMGNMKFQQEYFRIYSNHTESTTHRNTYWVKLATNVDTQQMMCALSKVVQQHPSLRQCINTNVNNDYTMTLHEFLPFIEIQQVPFSSTNYDLDSYFKKKLNRFHYNGMPLFKFKLFQFTDATFILLDFHVTIFDDSQLDIFLDNMSNVYRDLNTLNNTKHISHLNDKQTDKCTPNQDESYIQSDCFRLENNSDTYKDSYFPIKFTYEKPMYKQYVIDDMSSVDLKSLAVSVYLANHIISQQYEVTMGMHLPSRFPSEYLLTLHGSIVPLTLKIDNQETCHHLVSEFDNIVFKNANTLQSAKTSLLLETIFHCYYQTVTYRNDVVVDIHQIHDTHTSLADIEIFPNEYGYKIIYNSEAYDLLSIETLSNLVQNIYVQISRNKEMVIGDLNLMTKNDMKIYDSINLDIPVIDDNQTVVDLFERQVEATPDHIAVKFEGEVITYQNLNACANDLARRLRLHYNVKPNDRIAIIANRSIEMIVAMLGVLKAGGAYVPIDPNYPDKRQTYILNDAMPKVVITYQVSHKNSKQNIPHIELEKVNWQDADNLPRCNTIENHAYVIYTSGTTGKPKGTLIPHRGIVRLVHQNHYVPLNEETTVLLSGTVAFDAATFEIYGALLNGGTIIITSKEQLLNPSVLGRLIKENDVNTMWLTSSLYNQIVSEHIEILEPLSYLLIGGEVLNAKWVNLLNQRLKHPQIINGYGPTENTTFTTTYAIPSEVPRRIPIGKPILGTHVYVMQGPRCCGVGVPGELCIGGLGLATGYLNQPKMTADKFIVNAKNHQLMYKSGDIVRLLPDGNIDYLYRMDKQVKIRGFRIELSEIERALEHIQGINKAVVIVQTYDQEDYIVAYYEGMHILSNNKIKAQLRRTLPEYMIPVNFLRIEQIPITINGKIDKKSLPSMDFVDMGTYVPPSTDIEHILCQIFEDILNVQQVGIHDNFFELGGHSLKATLVVNRIEEYTGKRLKISDLLQKPTVFELAQAISTIQEQRYESIPIAMNKEDYVLSSTQQRMYLLWQANPKDTVYNVPFLWRLSSDLNVAQLRHAIHQLIARHEVLRTQYIVVDDEVRQRIKTDVEVDFEEVNTYFTDEQQIMRQYIEPFNLEKPSQIRVRYIRSPLHSYLFIDTHHIINDGMSNIQLVNDLNAFYQNKDLSPLTLQYKDYSEWMARRDMGRHRQYWISQFEDGVPILNMPTDYVRPNVKTTNGAMISFSLSNTTRRQLQQYVEEHQVTDFMFFMSVVMVLLGKYARKEDITVGSVMSARMHSDTERMLGMFANTLVYRGQPVKEKMWTQFLQEIKELSLAAYEHQEYPFDCLVADLDQAHDASRNPLFDVMLVLQNNETNHSHFGHSKLTYIPPKSVTSKFDLAFILEEDCDNYTINIEYNSDLYRSQTIQNMGQQFIAMIEYILAHNEPLQIKDIPNDNTDLLNWVNTHVNNRTLDVPGNKSIIEYFDEIVAQRSNHAALVMNDLTMSYETLQHYVNKIARILTSKGIVRGQRIALLAERSFEMIAAMLATVKLGVTYVPIDIDCPKKRREIILEDAQIVAIMIYDVDIETTLPVIDLENVKCHYKPSENDYGDRVSCGQDYETYTKGNDNHGRVEWANQYGCISHEALHNQYDHESDEILDNQCEKMSDIQGCEIADNLRCGEMMLDNEMYAIYTSGTTGVPKGVVVNQRNLLNLVYAWSHELQLQDTEVFLQHANIVFDASIMEIYCCLLNGHTLVIPNKAQRVDPEELQQLITKHHITVASIPLQMCSMMKDFYIEKLITGGATSTPSFVNYIEHHCGTYYNAYGPSESTVITSYWSHQCADKVPKTIPIGKPLSNIQVYIMSEGLLCGVGMPGELCIAGDSLALGYINRPELTDDKWQDNPFGKGKLYHSGDLARYTPDGQIEFLGRIDKQVKVNGYRIELDEIENVMLAIHGVSDCVVTVKHFDTHDILNAYYVGQPHIEQHVKYHLLEHLPKYMVPKTVTHINHMPLTANDKVDKSQLPEPSVSQQNGKRESEAANEIEQTFINVFETVLKQTHIGVDDDFFELGGNSLEAMLVVSRLKALGYHISMQTLYQYKTVKRIVKYMFQCQQLEVTLPKNYPELQQMVESHYSIGAFEYGIERGTLGNVLLTGATGFLGAYLIEALQGYNNRIYCFIRAYNNDDAWDKLLTNLNYYFSEETVEKLLPNIEIIVGDLEHMNEVALTGTIDTIIHAGARTNHFGDDTEFEKVNVQGTIDIIRVARQHQAKLIYISTISVGTYFDMDTEETTFSEADVYKGQLLTSPYTRSKFYSELKVLEAVKDGLNGRIIRVGNLTSPYKGRWHMRNIKTNRFSIVMNDLLQLDCLGDGLAETPVDLSFVDMTARQIVALAKLNMPPIIYHVLSPHKMTMKSLLENVKRKEINIVSDRYFDQMLHKQQMYETIGLTSVDYGQQLATIDAEKTLSIMKDIGEQWPTMTSEWLYHWAQYIQTIFNK</sequence>
<dbReference type="FunFam" id="3.40.50.980:FF:000001">
    <property type="entry name" value="Non-ribosomal peptide synthetase"/>
    <property type="match status" value="1"/>
</dbReference>
<dbReference type="CDD" id="cd12117">
    <property type="entry name" value="A_NRPS_Srf_like"/>
    <property type="match status" value="1"/>
</dbReference>
<dbReference type="InterPro" id="IPR010080">
    <property type="entry name" value="Thioester_reductase-like_dom"/>
</dbReference>
<dbReference type="Gene3D" id="2.30.38.10">
    <property type="entry name" value="Luciferase, Domain 3"/>
    <property type="match status" value="1"/>
</dbReference>
<dbReference type="Pfam" id="PF00501">
    <property type="entry name" value="AMP-binding"/>
    <property type="match status" value="2"/>
</dbReference>
<dbReference type="InterPro" id="IPR000873">
    <property type="entry name" value="AMP-dep_synth/lig_dom"/>
</dbReference>
<dbReference type="SUPFAM" id="SSF51735">
    <property type="entry name" value="NAD(P)-binding Rossmann-fold domains"/>
    <property type="match status" value="1"/>
</dbReference>
<dbReference type="EMBL" id="CCEH01000002">
    <property type="protein sequence ID" value="CDR26957.1"/>
    <property type="molecule type" value="Genomic_DNA"/>
</dbReference>
<dbReference type="NCBIfam" id="NF003417">
    <property type="entry name" value="PRK04813.1"/>
    <property type="match status" value="3"/>
</dbReference>
<dbReference type="CDD" id="cd19531">
    <property type="entry name" value="LCL_NRPS-like"/>
    <property type="match status" value="1"/>
</dbReference>
<name>A0A077UIH9_9STAP</name>
<dbReference type="GO" id="GO:0043041">
    <property type="term" value="P:amino acid activation for nonribosomal peptide biosynthetic process"/>
    <property type="evidence" value="ECO:0007669"/>
    <property type="project" value="TreeGrafter"/>
</dbReference>
<feature type="region of interest" description="Disordered" evidence="9">
    <location>
        <begin position="1974"/>
        <end position="1996"/>
    </location>
</feature>
<dbReference type="Gene3D" id="3.40.50.720">
    <property type="entry name" value="NAD(P)-binding Rossmann-like Domain"/>
    <property type="match status" value="1"/>
</dbReference>
<dbReference type="InterPro" id="IPR009081">
    <property type="entry name" value="PP-bd_ACP"/>
</dbReference>
<evidence type="ECO:0000256" key="6">
    <source>
        <dbReference type="ARBA" id="ARBA00022598"/>
    </source>
</evidence>
<dbReference type="FunFam" id="1.10.1200.10:FF:000005">
    <property type="entry name" value="Nonribosomal peptide synthetase 1"/>
    <property type="match status" value="1"/>
</dbReference>
<organism evidence="11 12">
    <name type="scientific">Staphylococcus schweitzeri</name>
    <dbReference type="NCBI Taxonomy" id="1654388"/>
    <lineage>
        <taxon>Bacteria</taxon>
        <taxon>Bacillati</taxon>
        <taxon>Bacillota</taxon>
        <taxon>Bacilli</taxon>
        <taxon>Bacillales</taxon>
        <taxon>Staphylococcaceae</taxon>
        <taxon>Staphylococcus</taxon>
    </lineage>
</organism>
<evidence type="ECO:0000256" key="5">
    <source>
        <dbReference type="ARBA" id="ARBA00022553"/>
    </source>
</evidence>
<gene>
    <name evidence="11" type="primary">srfAB</name>
    <name evidence="11" type="ORF">ERS140147_00276</name>
</gene>
<evidence type="ECO:0000256" key="4">
    <source>
        <dbReference type="ARBA" id="ARBA00022450"/>
    </source>
</evidence>
<dbReference type="InterPro" id="IPR029058">
    <property type="entry name" value="AB_hydrolase_fold"/>
</dbReference>
<dbReference type="InterPro" id="IPR023213">
    <property type="entry name" value="CAT-like_dom_sf"/>
</dbReference>
<dbReference type="NCBIfam" id="NF047350">
    <property type="entry name" value="aureusi_NRPS"/>
    <property type="match status" value="1"/>
</dbReference>
<dbReference type="SUPFAM" id="SSF52777">
    <property type="entry name" value="CoA-dependent acyltransferases"/>
    <property type="match status" value="3"/>
</dbReference>
<evidence type="ECO:0000256" key="9">
    <source>
        <dbReference type="SAM" id="MobiDB-lite"/>
    </source>
</evidence>
<dbReference type="InterPro" id="IPR010071">
    <property type="entry name" value="AA_adenyl_dom"/>
</dbReference>
<dbReference type="SUPFAM" id="SSF56801">
    <property type="entry name" value="Acetyl-CoA synthetase-like"/>
    <property type="match status" value="2"/>
</dbReference>
<dbReference type="Proteomes" id="UP000044616">
    <property type="component" value="Unassembled WGS sequence"/>
</dbReference>
<keyword evidence="5" id="KW-0597">Phosphoprotein</keyword>
<reference evidence="11 12" key="1">
    <citation type="submission" date="2014-05" db="EMBL/GenBank/DDBJ databases">
        <authorList>
            <person name="Aslett A.Martin."/>
            <person name="De Silva Nishadi"/>
        </authorList>
    </citation>
    <scope>NUCLEOTIDE SEQUENCE [LARGE SCALE GENOMIC DNA]</scope>
</reference>
<evidence type="ECO:0000313" key="12">
    <source>
        <dbReference type="Proteomes" id="UP000044616"/>
    </source>
</evidence>